<accession>A0A2T2N3P1</accession>
<reference evidence="3 4" key="1">
    <citation type="journal article" date="2018" name="Front. Microbiol.">
        <title>Genome-Wide Analysis of Corynespora cassiicola Leaf Fall Disease Putative Effectors.</title>
        <authorList>
            <person name="Lopez D."/>
            <person name="Ribeiro S."/>
            <person name="Label P."/>
            <person name="Fumanal B."/>
            <person name="Venisse J.S."/>
            <person name="Kohler A."/>
            <person name="de Oliveira R.R."/>
            <person name="Labutti K."/>
            <person name="Lipzen A."/>
            <person name="Lail K."/>
            <person name="Bauer D."/>
            <person name="Ohm R.A."/>
            <person name="Barry K.W."/>
            <person name="Spatafora J."/>
            <person name="Grigoriev I.V."/>
            <person name="Martin F.M."/>
            <person name="Pujade-Renaud V."/>
        </authorList>
    </citation>
    <scope>NUCLEOTIDE SEQUENCE [LARGE SCALE GENOMIC DNA]</scope>
    <source>
        <strain evidence="3 4">Philippines</strain>
    </source>
</reference>
<name>A0A2T2N3P1_CORCC</name>
<evidence type="ECO:0000313" key="4">
    <source>
        <dbReference type="Proteomes" id="UP000240883"/>
    </source>
</evidence>
<dbReference type="AlphaFoldDB" id="A0A2T2N3P1"/>
<keyword evidence="2" id="KW-0472">Membrane</keyword>
<feature type="compositionally biased region" description="Basic residues" evidence="1">
    <location>
        <begin position="45"/>
        <end position="61"/>
    </location>
</feature>
<proteinExistence type="predicted"/>
<feature type="compositionally biased region" description="Pro residues" evidence="1">
    <location>
        <begin position="203"/>
        <end position="219"/>
    </location>
</feature>
<evidence type="ECO:0000256" key="2">
    <source>
        <dbReference type="SAM" id="Phobius"/>
    </source>
</evidence>
<feature type="transmembrane region" description="Helical" evidence="2">
    <location>
        <begin position="131"/>
        <end position="149"/>
    </location>
</feature>
<organism evidence="3 4">
    <name type="scientific">Corynespora cassiicola Philippines</name>
    <dbReference type="NCBI Taxonomy" id="1448308"/>
    <lineage>
        <taxon>Eukaryota</taxon>
        <taxon>Fungi</taxon>
        <taxon>Dikarya</taxon>
        <taxon>Ascomycota</taxon>
        <taxon>Pezizomycotina</taxon>
        <taxon>Dothideomycetes</taxon>
        <taxon>Pleosporomycetidae</taxon>
        <taxon>Pleosporales</taxon>
        <taxon>Corynesporascaceae</taxon>
        <taxon>Corynespora</taxon>
    </lineage>
</organism>
<protein>
    <submittedName>
        <fullName evidence="3">Uncharacterized protein</fullName>
    </submittedName>
</protein>
<evidence type="ECO:0000313" key="3">
    <source>
        <dbReference type="EMBL" id="PSN59638.1"/>
    </source>
</evidence>
<evidence type="ECO:0000256" key="1">
    <source>
        <dbReference type="SAM" id="MobiDB-lite"/>
    </source>
</evidence>
<keyword evidence="4" id="KW-1185">Reference proteome</keyword>
<feature type="region of interest" description="Disordered" evidence="1">
    <location>
        <begin position="1"/>
        <end position="66"/>
    </location>
</feature>
<dbReference type="EMBL" id="KZ678154">
    <property type="protein sequence ID" value="PSN59638.1"/>
    <property type="molecule type" value="Genomic_DNA"/>
</dbReference>
<keyword evidence="2" id="KW-0812">Transmembrane</keyword>
<dbReference type="Proteomes" id="UP000240883">
    <property type="component" value="Unassembled WGS sequence"/>
</dbReference>
<sequence length="226" mass="24473">MGEAPARESSLSLQLHARQRRARRGWADGRWQMGSRRCGHDRNGLRSRKKKRTRPTGRAKRATGGLQQAERDFLDAIQLAPSPRVAGSHTGKHSTAQSMLAATRSRALQPLYRPSTAALLPAISNCSAPPAALTVSSLLFLLLLLLLVLPCRSFLPRRHVVPACPAPSPSLFAPSHTPAAIHPLLLPRLLLHSSTPPLLHSSTPPPPSPPSSPPSPYFPPLSYILQ</sequence>
<gene>
    <name evidence="3" type="ORF">BS50DRAFT_227699</name>
</gene>
<keyword evidence="2" id="KW-1133">Transmembrane helix</keyword>
<feature type="region of interest" description="Disordered" evidence="1">
    <location>
        <begin position="197"/>
        <end position="221"/>
    </location>
</feature>